<proteinExistence type="predicted"/>
<accession>A0A6J5J2P6</accession>
<dbReference type="Proteomes" id="UP000494322">
    <property type="component" value="Unassembled WGS sequence"/>
</dbReference>
<evidence type="ECO:0000313" key="2">
    <source>
        <dbReference type="Proteomes" id="UP000494322"/>
    </source>
</evidence>
<evidence type="ECO:0000313" key="1">
    <source>
        <dbReference type="EMBL" id="CAB3965899.1"/>
    </source>
</evidence>
<sequence length="45" mass="5213">MPLRIFKKRRGHLLSDEAAFKLIWKSVMARFALIYRSALASESGF</sequence>
<name>A0A6J5J2P6_9BURK</name>
<dbReference type="AlphaFoldDB" id="A0A6J5J2P6"/>
<organism evidence="1 2">
    <name type="scientific">Burkholderia cenocepacia</name>
    <dbReference type="NCBI Taxonomy" id="95486"/>
    <lineage>
        <taxon>Bacteria</taxon>
        <taxon>Pseudomonadati</taxon>
        <taxon>Pseudomonadota</taxon>
        <taxon>Betaproteobacteria</taxon>
        <taxon>Burkholderiales</taxon>
        <taxon>Burkholderiaceae</taxon>
        <taxon>Burkholderia</taxon>
        <taxon>Burkholderia cepacia complex</taxon>
    </lineage>
</organism>
<protein>
    <submittedName>
        <fullName evidence="1">Uncharacterized protein</fullName>
    </submittedName>
</protein>
<gene>
    <name evidence="1" type="ORF">BCO9919_02027</name>
</gene>
<dbReference type="EMBL" id="CABWIK020000008">
    <property type="protein sequence ID" value="CAB3965899.1"/>
    <property type="molecule type" value="Genomic_DNA"/>
</dbReference>
<reference evidence="1 2" key="1">
    <citation type="submission" date="2020-04" db="EMBL/GenBank/DDBJ databases">
        <authorList>
            <person name="Depoorter E."/>
        </authorList>
    </citation>
    <scope>NUCLEOTIDE SEQUENCE [LARGE SCALE GENOMIC DNA]</scope>
    <source>
        <strain evidence="1 2">BCC0132</strain>
    </source>
</reference>